<dbReference type="Pfam" id="PF08379">
    <property type="entry name" value="Bact_transglu_N"/>
    <property type="match status" value="1"/>
</dbReference>
<organism evidence="2 3">
    <name type="scientific">Parasphingorhabdus cellanae</name>
    <dbReference type="NCBI Taxonomy" id="2806553"/>
    <lineage>
        <taxon>Bacteria</taxon>
        <taxon>Pseudomonadati</taxon>
        <taxon>Pseudomonadota</taxon>
        <taxon>Alphaproteobacteria</taxon>
        <taxon>Sphingomonadales</taxon>
        <taxon>Sphingomonadaceae</taxon>
        <taxon>Parasphingorhabdus</taxon>
    </lineage>
</organism>
<sequence length="266" mass="29303">MQLLVKHSTTYTYDAAVAYGLQQIRLTPKSSDGQNIISWDMTIEGGKKELQFADQHNNQVDLISITPGGEQIVIRCEGEVEVDQNNGVIGPHRGFMPLWGFRQPTPLTKAGPKIDGLLQILREGHSGEIERAHALSALIIEKIPYAIGKTNAETTAEEAIQVGAGVCQDHAHIFIAAMRLLGHPARYVSGYLMMNDREDQDATHAWAEAYFEGVGWIGFDVSNGYSPDERYIRVATGLDYQEASPVSGMRYGGTSENMVVQLQVQQ</sequence>
<name>A0ABX7T7W4_9SPHN</name>
<dbReference type="EMBL" id="CP071794">
    <property type="protein sequence ID" value="QTD56872.1"/>
    <property type="molecule type" value="Genomic_DNA"/>
</dbReference>
<protein>
    <submittedName>
        <fullName evidence="2">Transglutaminase family protein</fullName>
    </submittedName>
</protein>
<dbReference type="InterPro" id="IPR002931">
    <property type="entry name" value="Transglutaminase-like"/>
</dbReference>
<evidence type="ECO:0000313" key="3">
    <source>
        <dbReference type="Proteomes" id="UP000663923"/>
    </source>
</evidence>
<dbReference type="Pfam" id="PF01841">
    <property type="entry name" value="Transglut_core"/>
    <property type="match status" value="1"/>
</dbReference>
<dbReference type="SUPFAM" id="SSF54001">
    <property type="entry name" value="Cysteine proteinases"/>
    <property type="match status" value="1"/>
</dbReference>
<evidence type="ECO:0000259" key="1">
    <source>
        <dbReference type="SMART" id="SM00460"/>
    </source>
</evidence>
<dbReference type="SMART" id="SM00460">
    <property type="entry name" value="TGc"/>
    <property type="match status" value="1"/>
</dbReference>
<reference evidence="2 3" key="1">
    <citation type="submission" date="2021-03" db="EMBL/GenBank/DDBJ databases">
        <title>Complete genome of Parasphingorhabdus_sp.JHSY0214.</title>
        <authorList>
            <person name="Yoo J.H."/>
            <person name="Bae J.W."/>
        </authorList>
    </citation>
    <scope>NUCLEOTIDE SEQUENCE [LARGE SCALE GENOMIC DNA]</scope>
    <source>
        <strain evidence="2 3">JHSY0214</strain>
    </source>
</reference>
<gene>
    <name evidence="2" type="ORF">J4G78_04670</name>
</gene>
<dbReference type="RefSeq" id="WP_207988918.1">
    <property type="nucleotide sequence ID" value="NZ_CP071794.1"/>
</dbReference>
<evidence type="ECO:0000313" key="2">
    <source>
        <dbReference type="EMBL" id="QTD56872.1"/>
    </source>
</evidence>
<keyword evidence="3" id="KW-1185">Reference proteome</keyword>
<accession>A0ABX7T7W4</accession>
<dbReference type="InterPro" id="IPR013589">
    <property type="entry name" value="Bac_transglu_N"/>
</dbReference>
<dbReference type="PANTHER" id="PTHR33490:SF6">
    <property type="entry name" value="SLL1049 PROTEIN"/>
    <property type="match status" value="1"/>
</dbReference>
<dbReference type="Proteomes" id="UP000663923">
    <property type="component" value="Chromosome"/>
</dbReference>
<dbReference type="InterPro" id="IPR038765">
    <property type="entry name" value="Papain-like_cys_pep_sf"/>
</dbReference>
<dbReference type="PANTHER" id="PTHR33490">
    <property type="entry name" value="BLR5614 PROTEIN-RELATED"/>
    <property type="match status" value="1"/>
</dbReference>
<dbReference type="Gene3D" id="3.10.620.30">
    <property type="match status" value="1"/>
</dbReference>
<proteinExistence type="predicted"/>
<feature type="domain" description="Transglutaminase-like" evidence="1">
    <location>
        <begin position="159"/>
        <end position="223"/>
    </location>
</feature>